<accession>A0ABZ1AME9</accession>
<dbReference type="Pfam" id="PF13296">
    <property type="entry name" value="T6SS_Vgr"/>
    <property type="match status" value="1"/>
</dbReference>
<organism evidence="5 6">
    <name type="scientific">Aromatoleum evansii</name>
    <name type="common">Azoarcus evansii</name>
    <dbReference type="NCBI Taxonomy" id="59406"/>
    <lineage>
        <taxon>Bacteria</taxon>
        <taxon>Pseudomonadati</taxon>
        <taxon>Pseudomonadota</taxon>
        <taxon>Betaproteobacteria</taxon>
        <taxon>Rhodocyclales</taxon>
        <taxon>Rhodocyclaceae</taxon>
        <taxon>Aromatoleum</taxon>
    </lineage>
</organism>
<dbReference type="InterPro" id="IPR006533">
    <property type="entry name" value="T6SS_Vgr_RhsGE"/>
</dbReference>
<evidence type="ECO:0000313" key="6">
    <source>
        <dbReference type="Proteomes" id="UP001626593"/>
    </source>
</evidence>
<proteinExistence type="predicted"/>
<dbReference type="InterPro" id="IPR037026">
    <property type="entry name" value="Vgr_OB-fold_dom_sf"/>
</dbReference>
<dbReference type="Proteomes" id="UP001626593">
    <property type="component" value="Chromosome"/>
</dbReference>
<dbReference type="RefSeq" id="WP_407278744.1">
    <property type="nucleotide sequence ID" value="NZ_CP141259.1"/>
</dbReference>
<reference evidence="5 6" key="1">
    <citation type="submission" date="2023-12" db="EMBL/GenBank/DDBJ databases">
        <title>A. evansii MAY27, complete genome.</title>
        <authorList>
            <person name="Wang Y."/>
        </authorList>
    </citation>
    <scope>NUCLEOTIDE SEQUENCE [LARGE SCALE GENOMIC DNA]</scope>
    <source>
        <strain evidence="5 6">MAY27</strain>
    </source>
</reference>
<dbReference type="Gene3D" id="2.40.50.230">
    <property type="entry name" value="Gp5 N-terminal domain"/>
    <property type="match status" value="1"/>
</dbReference>
<evidence type="ECO:0000259" key="3">
    <source>
        <dbReference type="Pfam" id="PF10106"/>
    </source>
</evidence>
<feature type="region of interest" description="Disordered" evidence="1">
    <location>
        <begin position="539"/>
        <end position="586"/>
    </location>
</feature>
<feature type="domain" description="Putative type VI secretion system Rhs element associated Vgr" evidence="4">
    <location>
        <begin position="607"/>
        <end position="710"/>
    </location>
</feature>
<dbReference type="SUPFAM" id="SSF69279">
    <property type="entry name" value="Phage tail proteins"/>
    <property type="match status" value="2"/>
</dbReference>
<keyword evidence="6" id="KW-1185">Reference proteome</keyword>
<evidence type="ECO:0000313" key="5">
    <source>
        <dbReference type="EMBL" id="WRL45712.1"/>
    </source>
</evidence>
<evidence type="ECO:0000256" key="1">
    <source>
        <dbReference type="SAM" id="MobiDB-lite"/>
    </source>
</evidence>
<dbReference type="EMBL" id="CP141259">
    <property type="protein sequence ID" value="WRL45712.1"/>
    <property type="molecule type" value="Genomic_DNA"/>
</dbReference>
<feature type="domain" description="DUF2345" evidence="3">
    <location>
        <begin position="772"/>
        <end position="925"/>
    </location>
</feature>
<dbReference type="Gene3D" id="4.10.220.110">
    <property type="match status" value="1"/>
</dbReference>
<feature type="compositionally biased region" description="Low complexity" evidence="1">
    <location>
        <begin position="573"/>
        <end position="585"/>
    </location>
</feature>
<dbReference type="InterPro" id="IPR028244">
    <property type="entry name" value="T6SS_Rhs_Vgr_dom"/>
</dbReference>
<evidence type="ECO:0000259" key="4">
    <source>
        <dbReference type="Pfam" id="PF13296"/>
    </source>
</evidence>
<dbReference type="InterPro" id="IPR006531">
    <property type="entry name" value="Gp5/Vgr_OB"/>
</dbReference>
<protein>
    <submittedName>
        <fullName evidence="5">Type VI secretion system tip protein VgrG</fullName>
    </submittedName>
</protein>
<name>A0ABZ1AME9_AROEV</name>
<evidence type="ECO:0000259" key="2">
    <source>
        <dbReference type="Pfam" id="PF04717"/>
    </source>
</evidence>
<dbReference type="Pfam" id="PF05954">
    <property type="entry name" value="Phage_GPD"/>
    <property type="match status" value="1"/>
</dbReference>
<feature type="domain" description="Gp5/Type VI secretion system Vgr protein OB-fold" evidence="2">
    <location>
        <begin position="465"/>
        <end position="532"/>
    </location>
</feature>
<dbReference type="InterPro" id="IPR018769">
    <property type="entry name" value="VgrG2_DUF2345"/>
</dbReference>
<sequence>MHPLAAHSRLYDLHWHTDGPPLAVEAWWGRESLSGGFEFHIDALSQDAFLALEPLLGQAMTLRTALSDGSRSERSGLVRAAAHIGSDGGWSRYRLTVVPWTWLLTRGRHNRVFQDKSVPEILDAVFADYREHAAWHWHEDVAPFLASARPRSYCVQYRESDYAFVSRLLAEEGLGWCIEEDADAPARHRMRLFADSTRFPEDPLSAHALGGRGIRFHRADSQEDQDSIVAFGAQHRLAPTLGTVLGYDYRAKRSIAASVPTAHRVGSADLPPLEHYDFAGQYAHASVAEAERYQRLAMEAAEARASTCLGRGTVRSLRPGCFVAVNGLPLDPAAAPAPAGERYAVLDVLHVGINNLDAERIDAIAARLAQGDADEDDAALATGDTLEPVKAPSELPAALIDLARSRGYGNAFDALRAERPWRPALADDTGLRINPRPTAPGPMSAIVVGPQGENVPNGADELWCDALGRIKVRFHWQAGDTPDDRSSCWVRVASRQAGAGMGWQWLPRIGQEVLVGFLGGDIDRPVVLGALYNGRGEGGVAPTPGGRPGPASDTGVFDGATDHHPAGQGNLAGGSSPAWHGAAAASHRHADALSGFKTREFGAHGPNAGHNQLVFDDSDQQLRVQLKSTQHASELNLGHLIHQTGNYRGSFRGTGAELRTDAWGALRAGRGIVMSTWPARHAGEPAGDFAPGMALLKQACTLADTLSHAAATHQTVKLAAAIGSTAARASAAAPDHPPLEALRRIAAGMVSERDPAEAIADADAGNTAVTGHRIPHLTAPAILQAARAGIGLVAGQSVQIAAGDTATLMSGADTNLAVAGAARVHAGQAIGLVAGAIRPGDDHTGIRLIAARDDIALQAQSDELKLLARDGMKLVSAGANIDFAAAKKIVLSVEGGASITIDGGITVACPGTITVHASKKSFGGPTSLSYDAPAFMPPDAFHRRPALTWDGSDDPIVNRRFRMTLEDGRVIEGRTDAQGYADTADAAHFQHIAIEILPEDTSASA</sequence>
<dbReference type="Pfam" id="PF10106">
    <property type="entry name" value="DUF2345"/>
    <property type="match status" value="1"/>
</dbReference>
<dbReference type="NCBIfam" id="TIGR01646">
    <property type="entry name" value="vgr_GE"/>
    <property type="match status" value="1"/>
</dbReference>
<dbReference type="Pfam" id="PF04717">
    <property type="entry name" value="Phage_base_V"/>
    <property type="match status" value="1"/>
</dbReference>
<dbReference type="Gene3D" id="3.55.50.10">
    <property type="entry name" value="Baseplate protein-like domains"/>
    <property type="match status" value="1"/>
</dbReference>
<dbReference type="Gene3D" id="2.30.110.50">
    <property type="match status" value="1"/>
</dbReference>
<dbReference type="SUPFAM" id="SSF69255">
    <property type="entry name" value="gp5 N-terminal domain-like"/>
    <property type="match status" value="1"/>
</dbReference>
<gene>
    <name evidence="5" type="primary">vgrG</name>
    <name evidence="5" type="ORF">U5817_21315</name>
</gene>